<evidence type="ECO:0000313" key="1">
    <source>
        <dbReference type="EMBL" id="KAJ5208415.1"/>
    </source>
</evidence>
<keyword evidence="2" id="KW-1185">Reference proteome</keyword>
<evidence type="ECO:0000313" key="2">
    <source>
        <dbReference type="Proteomes" id="UP001150942"/>
    </source>
</evidence>
<reference evidence="1" key="1">
    <citation type="submission" date="2022-11" db="EMBL/GenBank/DDBJ databases">
        <authorList>
            <person name="Petersen C."/>
        </authorList>
    </citation>
    <scope>NUCLEOTIDE SEQUENCE</scope>
    <source>
        <strain evidence="1">IBT 20477</strain>
    </source>
</reference>
<dbReference type="AlphaFoldDB" id="A0A9W9T4M5"/>
<accession>A0A9W9T4M5</accession>
<sequence>MTIKASVESGGWSVDKNWSSFVNPALKHILVAAGWFKRNTVHSTDSIWPSVETKAQIHAASPVSRRFLRPQSAIIHTSNGRKSNHDKGIADRLPMLSMAAPITGVVRTRQTSP</sequence>
<protein>
    <submittedName>
        <fullName evidence="1">Uncharacterized protein</fullName>
    </submittedName>
</protein>
<proteinExistence type="predicted"/>
<reference evidence="1" key="2">
    <citation type="journal article" date="2023" name="IMA Fungus">
        <title>Comparative genomic study of the Penicillium genus elucidates a diverse pangenome and 15 lateral gene transfer events.</title>
        <authorList>
            <person name="Petersen C."/>
            <person name="Sorensen T."/>
            <person name="Nielsen M.R."/>
            <person name="Sondergaard T.E."/>
            <person name="Sorensen J.L."/>
            <person name="Fitzpatrick D.A."/>
            <person name="Frisvad J.C."/>
            <person name="Nielsen K.L."/>
        </authorList>
    </citation>
    <scope>NUCLEOTIDE SEQUENCE</scope>
    <source>
        <strain evidence="1">IBT 20477</strain>
    </source>
</reference>
<gene>
    <name evidence="1" type="ORF">N7449_002794</name>
</gene>
<organism evidence="1 2">
    <name type="scientific">Penicillium cf. viridicatum</name>
    <dbReference type="NCBI Taxonomy" id="2972119"/>
    <lineage>
        <taxon>Eukaryota</taxon>
        <taxon>Fungi</taxon>
        <taxon>Dikarya</taxon>
        <taxon>Ascomycota</taxon>
        <taxon>Pezizomycotina</taxon>
        <taxon>Eurotiomycetes</taxon>
        <taxon>Eurotiomycetidae</taxon>
        <taxon>Eurotiales</taxon>
        <taxon>Aspergillaceae</taxon>
        <taxon>Penicillium</taxon>
    </lineage>
</organism>
<dbReference type="EMBL" id="JAPQKQ010000002">
    <property type="protein sequence ID" value="KAJ5208415.1"/>
    <property type="molecule type" value="Genomic_DNA"/>
</dbReference>
<comment type="caution">
    <text evidence="1">The sequence shown here is derived from an EMBL/GenBank/DDBJ whole genome shotgun (WGS) entry which is preliminary data.</text>
</comment>
<name>A0A9W9T4M5_9EURO</name>
<dbReference type="Proteomes" id="UP001150942">
    <property type="component" value="Unassembled WGS sequence"/>
</dbReference>